<keyword evidence="2" id="KW-1185">Reference proteome</keyword>
<accession>A0A173GCX5</accession>
<organism evidence="1 2">
    <name type="scientific">Erwinia phage vB_EamM_Simmy50</name>
    <dbReference type="NCBI Taxonomy" id="1815988"/>
    <lineage>
        <taxon>Viruses</taxon>
        <taxon>Duplodnaviria</taxon>
        <taxon>Heunggongvirae</taxon>
        <taxon>Uroviricota</taxon>
        <taxon>Caudoviricetes</taxon>
        <taxon>Chimalliviridae</taxon>
        <taxon>Agricanvirus</taxon>
        <taxon>Agricanvirus simmy50</taxon>
    </lineage>
</organism>
<evidence type="ECO:0000313" key="2">
    <source>
        <dbReference type="Proteomes" id="UP000222975"/>
    </source>
</evidence>
<proteinExistence type="predicted"/>
<dbReference type="EMBL" id="KU886223">
    <property type="protein sequence ID" value="ANH51531.1"/>
    <property type="molecule type" value="Genomic_DNA"/>
</dbReference>
<dbReference type="Proteomes" id="UP000222975">
    <property type="component" value="Segment"/>
</dbReference>
<dbReference type="InterPro" id="IPR057463">
    <property type="entry name" value="Acb3"/>
</dbReference>
<protein>
    <submittedName>
        <fullName evidence="1">Uncharacterized protein</fullName>
    </submittedName>
</protein>
<sequence length="254" mass="29280">MILTAMFKKCFGASSVYKEDDGSTRITADQYELTLGRSYHPKLKRKVGRGFGFYVENGEKLEFVLRGYWFVLIAWSKKRKSLNWDEAENAPTYGFNVVDSDLAIYLGNESAKSDKHISMRSRSKYIPLPWAWTFHKREVLTTRDTWADVKEGALSQEWSFPATYVTKHNEVQEMMIEAKMERMTWRLAWLPWFAPVTKKDRSASYKYHGNGGNGVGHDASGWKGGVIGGGVIMRDNEHNPKETFDRLIKEQHYG</sequence>
<reference evidence="2" key="1">
    <citation type="submission" date="2016-03" db="EMBL/GenBank/DDBJ databases">
        <authorList>
            <person name="Sharma R."/>
            <person name="Simister A.R."/>
            <person name="Berg J.A."/>
            <person name="Jensen G.L."/>
            <person name="Keele B.R."/>
            <person name="Ward M.E.H."/>
            <person name="Breakwell D.P."/>
            <person name="Hope S."/>
            <person name="Grose J.H."/>
        </authorList>
    </citation>
    <scope>NUCLEOTIDE SEQUENCE [LARGE SCALE GENOMIC DNA]</scope>
</reference>
<gene>
    <name evidence="1" type="ORF">SIMMY50_69</name>
</gene>
<evidence type="ECO:0000313" key="1">
    <source>
        <dbReference type="EMBL" id="ANH51531.1"/>
    </source>
</evidence>
<name>A0A173GCX5_9CAUD</name>
<dbReference type="Pfam" id="PF25187">
    <property type="entry name" value="Acb3"/>
    <property type="match status" value="1"/>
</dbReference>